<comment type="caution">
    <text evidence="2">The sequence shown here is derived from an EMBL/GenBank/DDBJ whole genome shotgun (WGS) entry which is preliminary data.</text>
</comment>
<feature type="region of interest" description="Disordered" evidence="1">
    <location>
        <begin position="28"/>
        <end position="57"/>
    </location>
</feature>
<reference evidence="2" key="1">
    <citation type="submission" date="2020-10" db="EMBL/GenBank/DDBJ databases">
        <authorList>
            <person name="Han B."/>
            <person name="Lu T."/>
            <person name="Zhao Q."/>
            <person name="Huang X."/>
            <person name="Zhao Y."/>
        </authorList>
    </citation>
    <scope>NUCLEOTIDE SEQUENCE</scope>
</reference>
<evidence type="ECO:0000313" key="3">
    <source>
        <dbReference type="Proteomes" id="UP000604825"/>
    </source>
</evidence>
<dbReference type="Proteomes" id="UP000604825">
    <property type="component" value="Unassembled WGS sequence"/>
</dbReference>
<feature type="compositionally biased region" description="Basic and acidic residues" evidence="1">
    <location>
        <begin position="318"/>
        <end position="340"/>
    </location>
</feature>
<dbReference type="PANTHER" id="PTHR33170">
    <property type="entry name" value="DUF4283 DOMAIN-CONTAINING PROTEIN-RELATED"/>
    <property type="match status" value="1"/>
</dbReference>
<feature type="compositionally biased region" description="Polar residues" evidence="1">
    <location>
        <begin position="371"/>
        <end position="384"/>
    </location>
</feature>
<accession>A0A811Q3J9</accession>
<dbReference type="EMBL" id="CAJGYO010000009">
    <property type="protein sequence ID" value="CAD6255032.1"/>
    <property type="molecule type" value="Genomic_DNA"/>
</dbReference>
<sequence length="400" mass="43586">MGMAVMGHMLAGQGEHHPLPNTVIQEGASQERGQGKEPVQQGAAPNTTGAVPSHATGSTLTTVPAAATTQVTPEAQKAAVPPIANQAVANEVPNSSHHGGQKNKGKPFCYRCHTKEGLGFYFIPVAENPKVNLEEKSAVVRVLEGSLTAHQLAVELEKLLPGKNKWVIEEKGKDAFITNFPSSDLLDTMVNWGTMDTKSVKGKIRFEKGVENDVYKYEIDKVWVQFRGLPKEFREFPIIWAIGSILGVPRAVDTKFTKKFGRSRMKLAVLDPNLIPDLVDVVIGDFVYELQFRVEQHMTNGEPEVIDMDSTMDDENPKEDKKNRGKPNEDMDVDGKKDDIQDPNSAPGNQLPNSGQHSGAVQQKEDGAGSVVQQNKSGKASNKSVIVLTQNELFSNGNGQ</sequence>
<dbReference type="OrthoDB" id="695829at2759"/>
<organism evidence="2 3">
    <name type="scientific">Miscanthus lutarioriparius</name>
    <dbReference type="NCBI Taxonomy" id="422564"/>
    <lineage>
        <taxon>Eukaryota</taxon>
        <taxon>Viridiplantae</taxon>
        <taxon>Streptophyta</taxon>
        <taxon>Embryophyta</taxon>
        <taxon>Tracheophyta</taxon>
        <taxon>Spermatophyta</taxon>
        <taxon>Magnoliopsida</taxon>
        <taxon>Liliopsida</taxon>
        <taxon>Poales</taxon>
        <taxon>Poaceae</taxon>
        <taxon>PACMAD clade</taxon>
        <taxon>Panicoideae</taxon>
        <taxon>Andropogonodae</taxon>
        <taxon>Andropogoneae</taxon>
        <taxon>Saccharinae</taxon>
        <taxon>Miscanthus</taxon>
    </lineage>
</organism>
<dbReference type="PANTHER" id="PTHR33170:SF41">
    <property type="entry name" value="CCHC-TYPE DOMAIN-CONTAINING PROTEIN"/>
    <property type="match status" value="1"/>
</dbReference>
<evidence type="ECO:0008006" key="4">
    <source>
        <dbReference type="Google" id="ProtNLM"/>
    </source>
</evidence>
<proteinExistence type="predicted"/>
<feature type="region of interest" description="Disordered" evidence="1">
    <location>
        <begin position="301"/>
        <end position="384"/>
    </location>
</feature>
<evidence type="ECO:0000313" key="2">
    <source>
        <dbReference type="EMBL" id="CAD6255032.1"/>
    </source>
</evidence>
<gene>
    <name evidence="2" type="ORF">NCGR_LOCUS38629</name>
</gene>
<feature type="compositionally biased region" description="Polar residues" evidence="1">
    <location>
        <begin position="43"/>
        <end position="57"/>
    </location>
</feature>
<dbReference type="AlphaFoldDB" id="A0A811Q3J9"/>
<evidence type="ECO:0000256" key="1">
    <source>
        <dbReference type="SAM" id="MobiDB-lite"/>
    </source>
</evidence>
<feature type="compositionally biased region" description="Polar residues" evidence="1">
    <location>
        <begin position="342"/>
        <end position="361"/>
    </location>
</feature>
<protein>
    <recommendedName>
        <fullName evidence="4">DUF4283 domain-containing protein</fullName>
    </recommendedName>
</protein>
<feature type="compositionally biased region" description="Acidic residues" evidence="1">
    <location>
        <begin position="304"/>
        <end position="317"/>
    </location>
</feature>
<keyword evidence="3" id="KW-1185">Reference proteome</keyword>
<name>A0A811Q3J9_9POAL</name>